<name>A0ABV2QL05_9MICO</name>
<reference evidence="1 2" key="1">
    <citation type="submission" date="2024-06" db="EMBL/GenBank/DDBJ databases">
        <title>Sorghum-associated microbial communities from plants grown in Nebraska, USA.</title>
        <authorList>
            <person name="Schachtman D."/>
        </authorList>
    </citation>
    <scope>NUCLEOTIDE SEQUENCE [LARGE SCALE GENOMIC DNA]</scope>
    <source>
        <strain evidence="1 2">2857</strain>
    </source>
</reference>
<comment type="caution">
    <text evidence="1">The sequence shown here is derived from an EMBL/GenBank/DDBJ whole genome shotgun (WGS) entry which is preliminary data.</text>
</comment>
<keyword evidence="2" id="KW-1185">Reference proteome</keyword>
<dbReference type="EMBL" id="JBEPSJ010000001">
    <property type="protein sequence ID" value="MET4581729.1"/>
    <property type="molecule type" value="Genomic_DNA"/>
</dbReference>
<evidence type="ECO:0008006" key="3">
    <source>
        <dbReference type="Google" id="ProtNLM"/>
    </source>
</evidence>
<dbReference type="RefSeq" id="WP_354023893.1">
    <property type="nucleotide sequence ID" value="NZ_JBEPSJ010000001.1"/>
</dbReference>
<gene>
    <name evidence="1" type="ORF">ABIE21_001219</name>
</gene>
<proteinExistence type="predicted"/>
<dbReference type="Proteomes" id="UP001549257">
    <property type="component" value="Unassembled WGS sequence"/>
</dbReference>
<accession>A0ABV2QL05</accession>
<sequence length="380" mass="39995">MKITPATDFSVTTSGAVVAVQFDRPLRVDAHYVVEVSDVTNRVEDSGSTLEYSFFTGAPPLYYLDRGESTDEIVRTSVAGNERTVVYSAPGIQNFAILGTSAVVSTDVGDGTSALALVSFDDGGIEPLGLPVPGTIEKLQTSYDSNTLGFTFSSVDGAFVDTLMTLNLDAGRDIVPASALDGSRLDVANWMFLREGVSVVAQDVDDGALLLIDTATGTKLPLGTVSSLESVSTDGTTLGVTNPFGPVVLTLADLDDTEFAASPIDGTTPFPGEFQSTRDGVVQHVVLVDYETDVFENLLVFDDGETSRELFRTVDDAGSIGRISVSPNDQFVAVEVVPNVESSVSDGRVVDPRSTSVTTVFVSVETGAVVKSVAGFAVQW</sequence>
<protein>
    <recommendedName>
        <fullName evidence="3">SbsA Ig-like domain-containing protein</fullName>
    </recommendedName>
</protein>
<evidence type="ECO:0000313" key="1">
    <source>
        <dbReference type="EMBL" id="MET4581729.1"/>
    </source>
</evidence>
<organism evidence="1 2">
    <name type="scientific">Conyzicola nivalis</name>
    <dbReference type="NCBI Taxonomy" id="1477021"/>
    <lineage>
        <taxon>Bacteria</taxon>
        <taxon>Bacillati</taxon>
        <taxon>Actinomycetota</taxon>
        <taxon>Actinomycetes</taxon>
        <taxon>Micrococcales</taxon>
        <taxon>Microbacteriaceae</taxon>
        <taxon>Conyzicola</taxon>
    </lineage>
</organism>
<evidence type="ECO:0000313" key="2">
    <source>
        <dbReference type="Proteomes" id="UP001549257"/>
    </source>
</evidence>